<sequence length="215" mass="24486">MKTLLCTIILSCFPFTVCFADEGVTDNKILEPVVLEHFGTPLKYCNTYSMGTADNSNTSTNDGFLIAKNGLFGITKYLARTIFESKRATGFVQFLSAQNIPCDQDIREKDFLYINLKNEDEPDSYFVKMNDDGLYFSFAQKENISNNEHIFQFININKNQIKSTYALRHISSHSTKYLSCFGLNYCVSTEIPSQVLLIRFLPVRSGIREKADIPM</sequence>
<accession>A0A4P2VMK8</accession>
<organism evidence="2 3">
    <name type="scientific">Fluviispira sanaruensis</name>
    <dbReference type="NCBI Taxonomy" id="2493639"/>
    <lineage>
        <taxon>Bacteria</taxon>
        <taxon>Pseudomonadati</taxon>
        <taxon>Bdellovibrionota</taxon>
        <taxon>Oligoflexia</taxon>
        <taxon>Silvanigrellales</taxon>
        <taxon>Silvanigrellaceae</taxon>
        <taxon>Fluviispira</taxon>
    </lineage>
</organism>
<feature type="chain" id="PRO_5020815367" evidence="1">
    <location>
        <begin position="21"/>
        <end position="215"/>
    </location>
</feature>
<dbReference type="KEGG" id="sbf:JCM31447_11410"/>
<dbReference type="EMBL" id="AP019368">
    <property type="protein sequence ID" value="BBH52699.1"/>
    <property type="molecule type" value="Genomic_DNA"/>
</dbReference>
<evidence type="ECO:0000313" key="3">
    <source>
        <dbReference type="Proteomes" id="UP000291236"/>
    </source>
</evidence>
<protein>
    <submittedName>
        <fullName evidence="2">Uncharacterized protein</fullName>
    </submittedName>
</protein>
<reference evidence="2 3" key="1">
    <citation type="submission" date="2018-12" db="EMBL/GenBank/DDBJ databases">
        <title>Rubrispira sanarue gen. nov., sp., nov., a member of the order Silvanigrellales, isolated from a brackish lake in Hamamatsu Japan.</title>
        <authorList>
            <person name="Maejima Y."/>
            <person name="Iino T."/>
            <person name="Muraguchi Y."/>
            <person name="Fukuda K."/>
            <person name="Nojiri H."/>
            <person name="Ohkuma M."/>
            <person name="Moriuchi R."/>
            <person name="Dohra H."/>
            <person name="Kimbara K."/>
            <person name="Shintani M."/>
        </authorList>
    </citation>
    <scope>NUCLEOTIDE SEQUENCE [LARGE SCALE GENOMIC DNA]</scope>
    <source>
        <strain evidence="2 3">RF1110005</strain>
    </source>
</reference>
<name>A0A4P2VMK8_FLUSA</name>
<keyword evidence="1" id="KW-0732">Signal</keyword>
<feature type="signal peptide" evidence="1">
    <location>
        <begin position="1"/>
        <end position="20"/>
    </location>
</feature>
<dbReference type="Proteomes" id="UP000291236">
    <property type="component" value="Chromosome"/>
</dbReference>
<keyword evidence="3" id="KW-1185">Reference proteome</keyword>
<proteinExistence type="predicted"/>
<gene>
    <name evidence="2" type="ORF">JCM31447_11410</name>
</gene>
<dbReference type="RefSeq" id="WP_130607401.1">
    <property type="nucleotide sequence ID" value="NZ_AP019368.1"/>
</dbReference>
<evidence type="ECO:0000313" key="2">
    <source>
        <dbReference type="EMBL" id="BBH52699.1"/>
    </source>
</evidence>
<dbReference type="AlphaFoldDB" id="A0A4P2VMK8"/>
<evidence type="ECO:0000256" key="1">
    <source>
        <dbReference type="SAM" id="SignalP"/>
    </source>
</evidence>